<organism evidence="1 2">
    <name type="scientific">Discostella pseudostelligera</name>
    <dbReference type="NCBI Taxonomy" id="259834"/>
    <lineage>
        <taxon>Eukaryota</taxon>
        <taxon>Sar</taxon>
        <taxon>Stramenopiles</taxon>
        <taxon>Ochrophyta</taxon>
        <taxon>Bacillariophyta</taxon>
        <taxon>Coscinodiscophyceae</taxon>
        <taxon>Thalassiosirophycidae</taxon>
        <taxon>Stephanodiscales</taxon>
        <taxon>Stephanodiscaceae</taxon>
        <taxon>Discostella</taxon>
    </lineage>
</organism>
<accession>A0ABD3MPA7</accession>
<proteinExistence type="predicted"/>
<dbReference type="AlphaFoldDB" id="A0ABD3MPA7"/>
<reference evidence="1 2" key="1">
    <citation type="submission" date="2024-10" db="EMBL/GenBank/DDBJ databases">
        <title>Updated reference genomes for cyclostephanoid diatoms.</title>
        <authorList>
            <person name="Roberts W.R."/>
            <person name="Alverson A.J."/>
        </authorList>
    </citation>
    <scope>NUCLEOTIDE SEQUENCE [LARGE SCALE GENOMIC DNA]</scope>
    <source>
        <strain evidence="1 2">AJA232-27</strain>
    </source>
</reference>
<keyword evidence="2" id="KW-1185">Reference proteome</keyword>
<name>A0ABD3MPA7_9STRA</name>
<comment type="caution">
    <text evidence="1">The sequence shown here is derived from an EMBL/GenBank/DDBJ whole genome shotgun (WGS) entry which is preliminary data.</text>
</comment>
<dbReference type="EMBL" id="JALLBG020000101">
    <property type="protein sequence ID" value="KAL3764804.1"/>
    <property type="molecule type" value="Genomic_DNA"/>
</dbReference>
<dbReference type="Proteomes" id="UP001530293">
    <property type="component" value="Unassembled WGS sequence"/>
</dbReference>
<sequence>MKAQALLVAASVFAESAGAFLHHHYPTRSCSSTYTHPLPMGAESAVADDGVRTVPPSISTSSSDMNNPIIQLARDFVYNKSGFYSSFDPSVYSDEFIFRGPYIGPLNKQDYFSTMDTFKIHKALPDINPNAWGFSIDPKDPNRVWYWTRNTGTFNGEPISLGNGINYPPNGAVLDGCPETHSIIFDDNQKVKLLTVGYVADRFEGNTKGAGAAVGIFNVIGLPFPKPGPLLKFTQWFGTEVFNGGAYSYSKDVPSWWKSSEVASEGF</sequence>
<protein>
    <submittedName>
        <fullName evidence="1">Uncharacterized protein</fullName>
    </submittedName>
</protein>
<evidence type="ECO:0000313" key="1">
    <source>
        <dbReference type="EMBL" id="KAL3764804.1"/>
    </source>
</evidence>
<gene>
    <name evidence="1" type="ORF">ACHAWU_006221</name>
</gene>
<evidence type="ECO:0000313" key="2">
    <source>
        <dbReference type="Proteomes" id="UP001530293"/>
    </source>
</evidence>